<dbReference type="Pfam" id="PF06439">
    <property type="entry name" value="3keto-disac_hyd"/>
    <property type="match status" value="1"/>
</dbReference>
<dbReference type="EMBL" id="MLJW01000156">
    <property type="protein sequence ID" value="OIQ95977.1"/>
    <property type="molecule type" value="Genomic_DNA"/>
</dbReference>
<reference evidence="2" key="1">
    <citation type="submission" date="2016-10" db="EMBL/GenBank/DDBJ databases">
        <title>Sequence of Gallionella enrichment culture.</title>
        <authorList>
            <person name="Poehlein A."/>
            <person name="Muehling M."/>
            <person name="Daniel R."/>
        </authorList>
    </citation>
    <scope>NUCLEOTIDE SEQUENCE</scope>
</reference>
<evidence type="ECO:0000259" key="1">
    <source>
        <dbReference type="Pfam" id="PF06439"/>
    </source>
</evidence>
<proteinExistence type="predicted"/>
<accession>A0A1J5RJN8</accession>
<dbReference type="GO" id="GO:0016787">
    <property type="term" value="F:hydrolase activity"/>
    <property type="evidence" value="ECO:0007669"/>
    <property type="project" value="InterPro"/>
</dbReference>
<gene>
    <name evidence="2" type="ORF">GALL_219740</name>
</gene>
<evidence type="ECO:0000313" key="2">
    <source>
        <dbReference type="EMBL" id="OIQ95977.1"/>
    </source>
</evidence>
<dbReference type="Gene3D" id="2.60.120.560">
    <property type="entry name" value="Exo-inulinase, domain 1"/>
    <property type="match status" value="1"/>
</dbReference>
<sequence>MKKLFSLLLMSFCFLSFTTADQNSHRWIALFDGHSLDGWKVGDNAATFSVDSGMIVVHGKTAHLFYVGNVQDHHFKNFEFKADVMTRPGANSGIYFHTEFQQGGWPDKGFEVQVNNSHTDWKRTGSLYNIVDTRETYVNDNEWFTEYIKVQGKRVIVKLNDIVVVDYTEPEHPKRSADEAGRVISSGTFALQGHDPKSIVYFKNIMVKPLE</sequence>
<dbReference type="AlphaFoldDB" id="A0A1J5RJN8"/>
<dbReference type="InterPro" id="IPR010496">
    <property type="entry name" value="AL/BT2_dom"/>
</dbReference>
<feature type="domain" description="3-keto-alpha-glucoside-1,2-lyase/3-keto-2-hydroxy-glucal hydratase" evidence="1">
    <location>
        <begin position="27"/>
        <end position="208"/>
    </location>
</feature>
<protein>
    <recommendedName>
        <fullName evidence="1">3-keto-alpha-glucoside-1,2-lyase/3-keto-2-hydroxy-glucal hydratase domain-containing protein</fullName>
    </recommendedName>
</protein>
<comment type="caution">
    <text evidence="2">The sequence shown here is derived from an EMBL/GenBank/DDBJ whole genome shotgun (WGS) entry which is preliminary data.</text>
</comment>
<name>A0A1J5RJN8_9ZZZZ</name>
<organism evidence="2">
    <name type="scientific">mine drainage metagenome</name>
    <dbReference type="NCBI Taxonomy" id="410659"/>
    <lineage>
        <taxon>unclassified sequences</taxon>
        <taxon>metagenomes</taxon>
        <taxon>ecological metagenomes</taxon>
    </lineage>
</organism>